<dbReference type="EMBL" id="LT960614">
    <property type="protein sequence ID" value="SON54787.1"/>
    <property type="molecule type" value="Genomic_DNA"/>
</dbReference>
<sequence length="192" mass="20944">MKRTVFKTLVGTTVGAGMLVGLSNTVFADGIEPKLVTDMLHAVMASDREVYTKMIIGRLTIDHKVIKASEFFEDDVAAPLPAQMFRFGAELVADKTDAFSYSLLSLWPINKQNGPRTDVEKAGLEFVNDNPGEAYYGEEELGGQKYFTAVYADVAVAKGCVSCHNSHKDSPKTDFKLDDVMGGVVIRIPVDS</sequence>
<dbReference type="Pfam" id="PF11845">
    <property type="entry name" value="Tll0287-like"/>
    <property type="match status" value="1"/>
</dbReference>
<proteinExistence type="predicted"/>
<organism evidence="3 4">
    <name type="scientific">Hartmannibacter diazotrophicus</name>
    <dbReference type="NCBI Taxonomy" id="1482074"/>
    <lineage>
        <taxon>Bacteria</taxon>
        <taxon>Pseudomonadati</taxon>
        <taxon>Pseudomonadota</taxon>
        <taxon>Alphaproteobacteria</taxon>
        <taxon>Hyphomicrobiales</taxon>
        <taxon>Pleomorphomonadaceae</taxon>
        <taxon>Hartmannibacter</taxon>
    </lineage>
</organism>
<evidence type="ECO:0000313" key="3">
    <source>
        <dbReference type="EMBL" id="SON54787.1"/>
    </source>
</evidence>
<evidence type="ECO:0000256" key="1">
    <source>
        <dbReference type="SAM" id="SignalP"/>
    </source>
</evidence>
<dbReference type="KEGG" id="hdi:HDIA_1246"/>
<evidence type="ECO:0000259" key="2">
    <source>
        <dbReference type="Pfam" id="PF11845"/>
    </source>
</evidence>
<name>A0A2C9D378_9HYPH</name>
<reference evidence="4" key="1">
    <citation type="submission" date="2017-09" db="EMBL/GenBank/DDBJ databases">
        <title>Genome sequence of Nannocystis excedens DSM 71.</title>
        <authorList>
            <person name="Blom J."/>
        </authorList>
    </citation>
    <scope>NUCLEOTIDE SEQUENCE [LARGE SCALE GENOMIC DNA]</scope>
    <source>
        <strain evidence="4">type strain: E19</strain>
    </source>
</reference>
<accession>A0A2C9D378</accession>
<keyword evidence="1" id="KW-0732">Signal</keyword>
<feature type="domain" description="Tll0287-like" evidence="2">
    <location>
        <begin position="42"/>
        <end position="189"/>
    </location>
</feature>
<dbReference type="InterPro" id="IPR021796">
    <property type="entry name" value="Tll0287-like_dom"/>
</dbReference>
<feature type="signal peptide" evidence="1">
    <location>
        <begin position="1"/>
        <end position="28"/>
    </location>
</feature>
<dbReference type="Proteomes" id="UP000223606">
    <property type="component" value="Chromosome 1"/>
</dbReference>
<evidence type="ECO:0000313" key="4">
    <source>
        <dbReference type="Proteomes" id="UP000223606"/>
    </source>
</evidence>
<dbReference type="OrthoDB" id="9789782at2"/>
<protein>
    <recommendedName>
        <fullName evidence="2">Tll0287-like domain-containing protein</fullName>
    </recommendedName>
</protein>
<feature type="chain" id="PRO_5012157666" description="Tll0287-like domain-containing protein" evidence="1">
    <location>
        <begin position="29"/>
        <end position="192"/>
    </location>
</feature>
<gene>
    <name evidence="3" type="ORF">HDIA_1246</name>
</gene>
<keyword evidence="4" id="KW-1185">Reference proteome</keyword>
<dbReference type="AlphaFoldDB" id="A0A2C9D378"/>
<dbReference type="RefSeq" id="WP_099555362.1">
    <property type="nucleotide sequence ID" value="NZ_LT960614.1"/>
</dbReference>